<proteinExistence type="predicted"/>
<evidence type="ECO:0000313" key="1">
    <source>
        <dbReference type="EMBL" id="JAD90101.1"/>
    </source>
</evidence>
<name>A0A0A9DQR5_ARUDO</name>
<accession>A0A0A9DQR5</accession>
<dbReference type="EMBL" id="GBRH01188082">
    <property type="protein sequence ID" value="JAE09814.1"/>
    <property type="molecule type" value="Transcribed_RNA"/>
</dbReference>
<reference evidence="1" key="2">
    <citation type="journal article" date="2015" name="Data Brief">
        <title>Shoot transcriptome of the giant reed, Arundo donax.</title>
        <authorList>
            <person name="Barrero R.A."/>
            <person name="Guerrero F.D."/>
            <person name="Moolhuijzen P."/>
            <person name="Goolsby J.A."/>
            <person name="Tidwell J."/>
            <person name="Bellgard S.E."/>
            <person name="Bellgard M.I."/>
        </authorList>
    </citation>
    <scope>NUCLEOTIDE SEQUENCE</scope>
    <source>
        <tissue evidence="1">Shoot tissue taken approximately 20 cm above the soil surface</tissue>
    </source>
</reference>
<sequence length="10" mass="1134">MSSSQHHFAC</sequence>
<organism evidence="1">
    <name type="scientific">Arundo donax</name>
    <name type="common">Giant reed</name>
    <name type="synonym">Donax arundinaceus</name>
    <dbReference type="NCBI Taxonomy" id="35708"/>
    <lineage>
        <taxon>Eukaryota</taxon>
        <taxon>Viridiplantae</taxon>
        <taxon>Streptophyta</taxon>
        <taxon>Embryophyta</taxon>
        <taxon>Tracheophyta</taxon>
        <taxon>Spermatophyta</taxon>
        <taxon>Magnoliopsida</taxon>
        <taxon>Liliopsida</taxon>
        <taxon>Poales</taxon>
        <taxon>Poaceae</taxon>
        <taxon>PACMAD clade</taxon>
        <taxon>Arundinoideae</taxon>
        <taxon>Arundineae</taxon>
        <taxon>Arundo</taxon>
    </lineage>
</organism>
<reference evidence="1" key="1">
    <citation type="submission" date="2014-09" db="EMBL/GenBank/DDBJ databases">
        <authorList>
            <person name="Magalhaes I.L.F."/>
            <person name="Oliveira U."/>
            <person name="Santos F.R."/>
            <person name="Vidigal T.H.D.A."/>
            <person name="Brescovit A.D."/>
            <person name="Santos A.J."/>
        </authorList>
    </citation>
    <scope>NUCLEOTIDE SEQUENCE</scope>
    <source>
        <tissue evidence="1">Shoot tissue taken approximately 20 cm above the soil surface</tissue>
    </source>
</reference>
<dbReference type="EMBL" id="GBRH01207794">
    <property type="protein sequence ID" value="JAD90101.1"/>
    <property type="molecule type" value="Transcribed_RNA"/>
</dbReference>
<protein>
    <submittedName>
        <fullName evidence="1">Uncharacterized protein</fullName>
    </submittedName>
</protein>